<gene>
    <name evidence="2" type="ORF">HO133_008887</name>
</gene>
<feature type="compositionally biased region" description="Polar residues" evidence="1">
    <location>
        <begin position="986"/>
        <end position="1001"/>
    </location>
</feature>
<dbReference type="Proteomes" id="UP000593566">
    <property type="component" value="Unassembled WGS sequence"/>
</dbReference>
<feature type="region of interest" description="Disordered" evidence="1">
    <location>
        <begin position="247"/>
        <end position="272"/>
    </location>
</feature>
<feature type="compositionally biased region" description="Polar residues" evidence="1">
    <location>
        <begin position="150"/>
        <end position="170"/>
    </location>
</feature>
<feature type="compositionally biased region" description="Basic and acidic residues" evidence="1">
    <location>
        <begin position="555"/>
        <end position="661"/>
    </location>
</feature>
<evidence type="ECO:0000313" key="2">
    <source>
        <dbReference type="EMBL" id="KAF6227443.1"/>
    </source>
</evidence>
<proteinExistence type="predicted"/>
<feature type="compositionally biased region" description="Low complexity" evidence="1">
    <location>
        <begin position="1072"/>
        <end position="1094"/>
    </location>
</feature>
<protein>
    <submittedName>
        <fullName evidence="2">Uncharacterized protein</fullName>
    </submittedName>
</protein>
<dbReference type="GeneID" id="59337282"/>
<feature type="region of interest" description="Disordered" evidence="1">
    <location>
        <begin position="1184"/>
        <end position="1221"/>
    </location>
</feature>
<sequence length="1328" mass="144750">MFEGSMGPLNIRYLKTAYGDFVDLEQRIVGDLFDDRGNDGNIRNSILEVHRYPPQSVELGTLQRFTSLAPDSSARPHKRPFEQSSLSYPSQHSRNIHREIPSIEESDAEPDRPFGTATKRQRTYESRLNRTSAAHQPLRMGEGQRDGLYHSSQTSGTQESIHQVLDSQISPGKKHLNPYGTPTSLTLVGPQESIPGNEVDLAAIPDSPLGRETTAVGRAFGGAMQLDRESTKSESPELRASVHEVPPAGTINASGEQPTTSANPPEPSTTPFIFSSALQPVSIPQIVDEYAKNHGIGVRQIGEKAANVNQTPRHLRSTAEPEHAQNVGSSSRTLRSSDPIFDPIESDTESFHEKQQMQSAKRLKSSKTTAASFTSPKESDEAGADRRDGQFLVPTFPQSRKNGASISLSEVTSPAQCEKIQKPRRDPRDENMSDQNVPKRHGKHDAEPLEHAQSEPYDNDRTNLDRETPKETTVHNDLVDATQTSSQANTAWSQDSNKSANGTAESIVQQRGNHVSSQGQKPDETVCLDHDANGVVRNPGDNRFAREAERLAEEAEELQEKKRIREKKDEEKKLARDTLEKENVAKKEVAERRANEERLADVREAKEKKARAEESAQAKKAKAKEEELAEAQRIEEKRVNAARLAEEKKITEKLARERQTKETALAEEANKVMLAAEGAKQIEAEKKEKEKEKEKEREREKARLKELAAKKQADEAKADEKTREAQGKNREKKAREEQRARENPQKPADIDSKDTKHRAHRAGTAQETTTALREQGLKNLADGDVQTLRDSPEMRSRASTDPSASSNIAGRKRSMTPVIPGCSVTKFSPYEGSLRSSPSSSRSSGNMDAPLRSALRHTPSALRRSVSSVSFDVPPRAKLNEYIPPTSKSRSLKGINNELATKSSSATNPPKNPSRTASIAPSETPMKSLIPKKSSDSKITKIPAKNGKVQTKLNVTREVKKKKGRAVDPPIMSKRAPEKEIVLSSGEDTSTSEEPVWQTGNAEAGPSARKPIFPVTTSQEKKTAEVKSSGVALDPVLRNIRVEKHRTAAPATLPRSTSKLNTTSLQKSTSRSPALALSETLSLSSGSASSIASDSELESDAWVQLQASSSKTPTGAKNGKLAPVTVEGSSKAVNVGVKQPEGYLQSKASSQSSQALSTCSRSAISMHGDGKHVDQAADKQLQLESQQSIPRPRVKQSSSTTNGGADGKVINQGLDHAGRLPNGIRPAYYKYPRLSELQKVPQAVTPGVNPKLDTSSSQPLSASPVGKSGSDKSSSDSDDSSSSSDEDEDVDEPPSQASSNKKFRPYPGMGGVMKLANAVRSKFVPAQQ</sequence>
<evidence type="ECO:0000313" key="3">
    <source>
        <dbReference type="Proteomes" id="UP000593566"/>
    </source>
</evidence>
<feature type="compositionally biased region" description="Polar residues" evidence="1">
    <location>
        <begin position="396"/>
        <end position="415"/>
    </location>
</feature>
<feature type="compositionally biased region" description="Basic and acidic residues" evidence="1">
    <location>
        <begin position="419"/>
        <end position="431"/>
    </location>
</feature>
<feature type="compositionally biased region" description="Low complexity" evidence="1">
    <location>
        <begin position="366"/>
        <end position="375"/>
    </location>
</feature>
<keyword evidence="3" id="KW-1185">Reference proteome</keyword>
<feature type="region of interest" description="Disordered" evidence="1">
    <location>
        <begin position="302"/>
        <end position="542"/>
    </location>
</feature>
<feature type="compositionally biased region" description="Low complexity" evidence="1">
    <location>
        <begin position="833"/>
        <end position="844"/>
    </location>
</feature>
<feature type="compositionally biased region" description="Polar residues" evidence="1">
    <location>
        <begin position="1184"/>
        <end position="1203"/>
    </location>
</feature>
<name>A0A8H6CPY3_9LECA</name>
<reference evidence="2 3" key="1">
    <citation type="journal article" date="2020" name="Genomics">
        <title>Complete, high-quality genomes from long-read metagenomic sequencing of two wolf lichen thalli reveals enigmatic genome architecture.</title>
        <authorList>
            <person name="McKenzie S.K."/>
            <person name="Walston R.F."/>
            <person name="Allen J.L."/>
        </authorList>
    </citation>
    <scope>NUCLEOTIDE SEQUENCE [LARGE SCALE GENOMIC DNA]</scope>
    <source>
        <strain evidence="2">WasteWater1</strain>
    </source>
</reference>
<feature type="compositionally biased region" description="Polar residues" evidence="1">
    <location>
        <begin position="799"/>
        <end position="808"/>
    </location>
</feature>
<feature type="region of interest" description="Disordered" evidence="1">
    <location>
        <begin position="67"/>
        <end position="176"/>
    </location>
</feature>
<organism evidence="2 3">
    <name type="scientific">Letharia lupina</name>
    <dbReference type="NCBI Taxonomy" id="560253"/>
    <lineage>
        <taxon>Eukaryota</taxon>
        <taxon>Fungi</taxon>
        <taxon>Dikarya</taxon>
        <taxon>Ascomycota</taxon>
        <taxon>Pezizomycotina</taxon>
        <taxon>Lecanoromycetes</taxon>
        <taxon>OSLEUM clade</taxon>
        <taxon>Lecanoromycetidae</taxon>
        <taxon>Lecanorales</taxon>
        <taxon>Lecanorineae</taxon>
        <taxon>Parmeliaceae</taxon>
        <taxon>Letharia</taxon>
    </lineage>
</organism>
<feature type="compositionally biased region" description="Polar residues" evidence="1">
    <location>
        <begin position="251"/>
        <end position="272"/>
    </location>
</feature>
<dbReference type="RefSeq" id="XP_037155751.1">
    <property type="nucleotide sequence ID" value="XM_037299750.1"/>
</dbReference>
<accession>A0A8H6CPY3</accession>
<feature type="compositionally biased region" description="Polar residues" evidence="1">
    <location>
        <begin position="1105"/>
        <end position="1115"/>
    </location>
</feature>
<feature type="compositionally biased region" description="Basic and acidic residues" evidence="1">
    <location>
        <begin position="521"/>
        <end position="532"/>
    </location>
</feature>
<feature type="compositionally biased region" description="Basic and acidic residues" evidence="1">
    <location>
        <begin position="377"/>
        <end position="389"/>
    </location>
</feature>
<feature type="region of interest" description="Disordered" evidence="1">
    <location>
        <begin position="1241"/>
        <end position="1311"/>
    </location>
</feature>
<feature type="region of interest" description="Disordered" evidence="1">
    <location>
        <begin position="555"/>
        <end position="1029"/>
    </location>
</feature>
<feature type="compositionally biased region" description="Polar residues" evidence="1">
    <location>
        <begin position="481"/>
        <end position="520"/>
    </location>
</feature>
<feature type="region of interest" description="Disordered" evidence="1">
    <location>
        <begin position="1043"/>
        <end position="1131"/>
    </location>
</feature>
<feature type="compositionally biased region" description="Polar residues" evidence="1">
    <location>
        <begin position="326"/>
        <end position="336"/>
    </location>
</feature>
<evidence type="ECO:0000256" key="1">
    <source>
        <dbReference type="SAM" id="MobiDB-lite"/>
    </source>
</evidence>
<feature type="compositionally biased region" description="Basic and acidic residues" evidence="1">
    <location>
        <begin position="444"/>
        <end position="478"/>
    </location>
</feature>
<dbReference type="EMBL" id="JACCJB010000005">
    <property type="protein sequence ID" value="KAF6227443.1"/>
    <property type="molecule type" value="Genomic_DNA"/>
</dbReference>
<feature type="compositionally biased region" description="Polar residues" evidence="1">
    <location>
        <begin position="898"/>
        <end position="921"/>
    </location>
</feature>
<comment type="caution">
    <text evidence="2">The sequence shown here is derived from an EMBL/GenBank/DDBJ whole genome shotgun (WGS) entry which is preliminary data.</text>
</comment>
<feature type="compositionally biased region" description="Acidic residues" evidence="1">
    <location>
        <begin position="1276"/>
        <end position="1292"/>
    </location>
</feature>
<feature type="compositionally biased region" description="Polar residues" evidence="1">
    <location>
        <begin position="1252"/>
        <end position="1261"/>
    </location>
</feature>
<feature type="compositionally biased region" description="Polar residues" evidence="1">
    <location>
        <begin position="82"/>
        <end position="93"/>
    </location>
</feature>
<feature type="compositionally biased region" description="Basic and acidic residues" evidence="1">
    <location>
        <begin position="680"/>
        <end position="754"/>
    </location>
</feature>
<feature type="compositionally biased region" description="Polar residues" evidence="1">
    <location>
        <begin position="1054"/>
        <end position="1071"/>
    </location>
</feature>